<feature type="transmembrane region" description="Helical" evidence="5">
    <location>
        <begin position="18"/>
        <end position="39"/>
    </location>
</feature>
<dbReference type="Pfam" id="PF00324">
    <property type="entry name" value="AA_permease"/>
    <property type="match status" value="1"/>
</dbReference>
<dbReference type="Pfam" id="PF02080">
    <property type="entry name" value="TrkA_C"/>
    <property type="match status" value="1"/>
</dbReference>
<evidence type="ECO:0000256" key="4">
    <source>
        <dbReference type="ARBA" id="ARBA00023136"/>
    </source>
</evidence>
<feature type="domain" description="RCK C-terminal" evidence="6">
    <location>
        <begin position="608"/>
        <end position="692"/>
    </location>
</feature>
<evidence type="ECO:0000256" key="1">
    <source>
        <dbReference type="ARBA" id="ARBA00004141"/>
    </source>
</evidence>
<dbReference type="GO" id="GO:0008324">
    <property type="term" value="F:monoatomic cation transmembrane transporter activity"/>
    <property type="evidence" value="ECO:0007669"/>
    <property type="project" value="InterPro"/>
</dbReference>
<feature type="transmembrane region" description="Helical" evidence="5">
    <location>
        <begin position="115"/>
        <end position="137"/>
    </location>
</feature>
<feature type="transmembrane region" description="Helical" evidence="5">
    <location>
        <begin position="228"/>
        <end position="250"/>
    </location>
</feature>
<keyword evidence="4 5" id="KW-0472">Membrane</keyword>
<feature type="transmembrane region" description="Helical" evidence="5">
    <location>
        <begin position="353"/>
        <end position="371"/>
    </location>
</feature>
<dbReference type="PROSITE" id="PS51202">
    <property type="entry name" value="RCK_C"/>
    <property type="match status" value="1"/>
</dbReference>
<dbReference type="Gene3D" id="3.30.70.1450">
    <property type="entry name" value="Regulator of K+ conductance, C-terminal domain"/>
    <property type="match status" value="1"/>
</dbReference>
<name>A0A381R9P7_9ZZZZ</name>
<keyword evidence="2 5" id="KW-0812">Transmembrane</keyword>
<evidence type="ECO:0000256" key="3">
    <source>
        <dbReference type="ARBA" id="ARBA00022989"/>
    </source>
</evidence>
<feature type="transmembrane region" description="Helical" evidence="5">
    <location>
        <begin position="407"/>
        <end position="427"/>
    </location>
</feature>
<evidence type="ECO:0000313" key="7">
    <source>
        <dbReference type="EMBL" id="SUZ88350.1"/>
    </source>
</evidence>
<gene>
    <name evidence="7" type="ORF">METZ01_LOCUS41204</name>
</gene>
<dbReference type="PANTHER" id="PTHR42770:SF7">
    <property type="entry name" value="MEMBRANE PROTEIN"/>
    <property type="match status" value="1"/>
</dbReference>
<feature type="transmembrane region" description="Helical" evidence="5">
    <location>
        <begin position="186"/>
        <end position="207"/>
    </location>
</feature>
<feature type="transmembrane region" description="Helical" evidence="5">
    <location>
        <begin position="320"/>
        <end position="341"/>
    </location>
</feature>
<protein>
    <recommendedName>
        <fullName evidence="6">RCK C-terminal domain-containing protein</fullName>
    </recommendedName>
</protein>
<keyword evidence="3 5" id="KW-1133">Transmembrane helix</keyword>
<evidence type="ECO:0000256" key="5">
    <source>
        <dbReference type="SAM" id="Phobius"/>
    </source>
</evidence>
<dbReference type="GO" id="GO:0016020">
    <property type="term" value="C:membrane"/>
    <property type="evidence" value="ECO:0007669"/>
    <property type="project" value="UniProtKB-SubCell"/>
</dbReference>
<accession>A0A381R9P7</accession>
<sequence>MGKGDHGQLTRSLGLRHVFALSTGAMLSSGLFLLPGLAAAKAGPAAVLAYLLAGLLAVPAMLSVSELATALPKAGGAYYFLERALGPAVGTVAGFGTWLSLVLKDAFAMVGMSAYLVLILDVDATTLALALIALFTLVNVVGSKASASMQLALVVVVLGVMAWFIVEGLAETASRGFDGSNLDPFFTTGLSGVTAVIGLVFVSFGGLTKVASAGEEVEDPSRRIPLGMALSLATATVLYTLGVLVTVALVPPDVLHGDLAPIHTAAEAVLPKVGVWLVVVAALAAFSSAVNAGILAAARYPMAMARDGLLPARLGRLSRFGTPAVGVVMTGSAIAVVVVAFDTESIAKMASAFVLLTLGLVNLAVLVLRASEIRSYAPAFRSPLYPFTQLAGMAISGYLIVRLGTQALVFVAAVAAVGWAWHHLYATSRTDRAGAIRHVFRRWGREADEALEREISAAMAGHGLRSNDDYPGLIARAVVLSIPAGTDITEAAARAAAVLSDRIGVPTERVTERFLETGSLWIQPSDDHPTATPVALFDAIQTDQLVIVRAAAGIRIPAAWGGSGELVNALFFLAGTSSDPGRSLRLAGELAGFLHSGARACGLAASEADVKSSLLPGWTVRQYALLPEGRDAELIGRRVGGLRLPDGVEVAAVTRFGVPLLVDDSLVLEPDDQLTVVGPEDVMPAAGAPAPVG</sequence>
<dbReference type="Gene3D" id="1.20.1740.10">
    <property type="entry name" value="Amino acid/polyamine transporter I"/>
    <property type="match status" value="1"/>
</dbReference>
<dbReference type="SUPFAM" id="SSF116726">
    <property type="entry name" value="TrkA C-terminal domain-like"/>
    <property type="match status" value="1"/>
</dbReference>
<dbReference type="InterPro" id="IPR036721">
    <property type="entry name" value="RCK_C_sf"/>
</dbReference>
<comment type="subcellular location">
    <subcellularLocation>
        <location evidence="1">Membrane</location>
        <topology evidence="1">Multi-pass membrane protein</topology>
    </subcellularLocation>
</comment>
<dbReference type="AlphaFoldDB" id="A0A381R9P7"/>
<feature type="transmembrane region" description="Helical" evidence="5">
    <location>
        <begin position="45"/>
        <end position="64"/>
    </location>
</feature>
<reference evidence="7" key="1">
    <citation type="submission" date="2018-05" db="EMBL/GenBank/DDBJ databases">
        <authorList>
            <person name="Lanie J.A."/>
            <person name="Ng W.-L."/>
            <person name="Kazmierczak K.M."/>
            <person name="Andrzejewski T.M."/>
            <person name="Davidsen T.M."/>
            <person name="Wayne K.J."/>
            <person name="Tettelin H."/>
            <person name="Glass J.I."/>
            <person name="Rusch D."/>
            <person name="Podicherti R."/>
            <person name="Tsui H.-C.T."/>
            <person name="Winkler M.E."/>
        </authorList>
    </citation>
    <scope>NUCLEOTIDE SEQUENCE</scope>
</reference>
<dbReference type="InterPro" id="IPR004841">
    <property type="entry name" value="AA-permease/SLC12A_dom"/>
</dbReference>
<organism evidence="7">
    <name type="scientific">marine metagenome</name>
    <dbReference type="NCBI Taxonomy" id="408172"/>
    <lineage>
        <taxon>unclassified sequences</taxon>
        <taxon>metagenomes</taxon>
        <taxon>ecological metagenomes</taxon>
    </lineage>
</organism>
<dbReference type="GO" id="GO:0006813">
    <property type="term" value="P:potassium ion transport"/>
    <property type="evidence" value="ECO:0007669"/>
    <property type="project" value="InterPro"/>
</dbReference>
<feature type="transmembrane region" description="Helical" evidence="5">
    <location>
        <begin position="84"/>
        <end position="103"/>
    </location>
</feature>
<evidence type="ECO:0000259" key="6">
    <source>
        <dbReference type="PROSITE" id="PS51202"/>
    </source>
</evidence>
<feature type="transmembrane region" description="Helical" evidence="5">
    <location>
        <begin position="275"/>
        <end position="300"/>
    </location>
</feature>
<dbReference type="EMBL" id="UINC01001766">
    <property type="protein sequence ID" value="SUZ88350.1"/>
    <property type="molecule type" value="Genomic_DNA"/>
</dbReference>
<dbReference type="InterPro" id="IPR050367">
    <property type="entry name" value="APC_superfamily"/>
</dbReference>
<feature type="transmembrane region" description="Helical" evidence="5">
    <location>
        <begin position="149"/>
        <end position="166"/>
    </location>
</feature>
<proteinExistence type="predicted"/>
<dbReference type="PANTHER" id="PTHR42770">
    <property type="entry name" value="AMINO ACID TRANSPORTER-RELATED"/>
    <property type="match status" value="1"/>
</dbReference>
<dbReference type="InterPro" id="IPR006037">
    <property type="entry name" value="RCK_C"/>
</dbReference>
<evidence type="ECO:0000256" key="2">
    <source>
        <dbReference type="ARBA" id="ARBA00022692"/>
    </source>
</evidence>